<dbReference type="OrthoDB" id="6144670at2759"/>
<dbReference type="GO" id="GO:0004386">
    <property type="term" value="F:helicase activity"/>
    <property type="evidence" value="ECO:0007669"/>
    <property type="project" value="InterPro"/>
</dbReference>
<dbReference type="SUPFAM" id="SSF52540">
    <property type="entry name" value="P-loop containing nucleoside triphosphate hydrolases"/>
    <property type="match status" value="1"/>
</dbReference>
<evidence type="ECO:0000259" key="2">
    <source>
        <dbReference type="Pfam" id="PF13087"/>
    </source>
</evidence>
<dbReference type="Gene3D" id="3.40.50.300">
    <property type="entry name" value="P-loop containing nucleotide triphosphate hydrolases"/>
    <property type="match status" value="1"/>
</dbReference>
<dbReference type="Proteomes" id="UP000507470">
    <property type="component" value="Unassembled WGS sequence"/>
</dbReference>
<evidence type="ECO:0000259" key="1">
    <source>
        <dbReference type="Pfam" id="PF13086"/>
    </source>
</evidence>
<dbReference type="PANTHER" id="PTHR10887">
    <property type="entry name" value="DNA2/NAM7 HELICASE FAMILY"/>
    <property type="match status" value="1"/>
</dbReference>
<dbReference type="Pfam" id="PF13086">
    <property type="entry name" value="AAA_11"/>
    <property type="match status" value="1"/>
</dbReference>
<reference evidence="3 4" key="1">
    <citation type="submission" date="2020-06" db="EMBL/GenBank/DDBJ databases">
        <authorList>
            <person name="Li R."/>
            <person name="Bekaert M."/>
        </authorList>
    </citation>
    <scope>NUCLEOTIDE SEQUENCE [LARGE SCALE GENOMIC DNA]</scope>
    <source>
        <strain evidence="4">wild</strain>
    </source>
</reference>
<dbReference type="Pfam" id="PF13087">
    <property type="entry name" value="AAA_12"/>
    <property type="match status" value="1"/>
</dbReference>
<dbReference type="InterPro" id="IPR041677">
    <property type="entry name" value="DNA2/NAM7_AAA_11"/>
</dbReference>
<dbReference type="EMBL" id="CACVKT020003445">
    <property type="protein sequence ID" value="CAC5383766.1"/>
    <property type="molecule type" value="Genomic_DNA"/>
</dbReference>
<dbReference type="GO" id="GO:0031380">
    <property type="term" value="C:nuclear RNA-directed RNA polymerase complex"/>
    <property type="evidence" value="ECO:0007669"/>
    <property type="project" value="TreeGrafter"/>
</dbReference>
<evidence type="ECO:0000313" key="4">
    <source>
        <dbReference type="Proteomes" id="UP000507470"/>
    </source>
</evidence>
<dbReference type="PANTHER" id="PTHR10887:SF341">
    <property type="entry name" value="NFX1-TYPE ZINC FINGER-CONTAINING PROTEIN 1"/>
    <property type="match status" value="1"/>
</dbReference>
<accession>A0A6J8BJG3</accession>
<feature type="domain" description="DNA2/NAM7 helicase helicase" evidence="1">
    <location>
        <begin position="36"/>
        <end position="128"/>
    </location>
</feature>
<dbReference type="GO" id="GO:0031048">
    <property type="term" value="P:regulatory ncRNA-mediated heterochromatin formation"/>
    <property type="evidence" value="ECO:0007669"/>
    <property type="project" value="TreeGrafter"/>
</dbReference>
<organism evidence="3 4">
    <name type="scientific">Mytilus coruscus</name>
    <name type="common">Sea mussel</name>
    <dbReference type="NCBI Taxonomy" id="42192"/>
    <lineage>
        <taxon>Eukaryota</taxon>
        <taxon>Metazoa</taxon>
        <taxon>Spiralia</taxon>
        <taxon>Lophotrochozoa</taxon>
        <taxon>Mollusca</taxon>
        <taxon>Bivalvia</taxon>
        <taxon>Autobranchia</taxon>
        <taxon>Pteriomorphia</taxon>
        <taxon>Mytilida</taxon>
        <taxon>Mytiloidea</taxon>
        <taxon>Mytilidae</taxon>
        <taxon>Mytilinae</taxon>
        <taxon>Mytilus</taxon>
    </lineage>
</organism>
<proteinExistence type="predicted"/>
<dbReference type="InterPro" id="IPR041679">
    <property type="entry name" value="DNA2/NAM7-like_C"/>
</dbReference>
<protein>
    <submittedName>
        <fullName evidence="3">NFX1-type zinc finger-containing protein 1</fullName>
    </submittedName>
</protein>
<dbReference type="InterPro" id="IPR045055">
    <property type="entry name" value="DNA2/NAM7-like"/>
</dbReference>
<dbReference type="AlphaFoldDB" id="A0A6J8BJG3"/>
<feature type="domain" description="DNA2/NAM7 helicase-like C-terminal" evidence="2">
    <location>
        <begin position="142"/>
        <end position="218"/>
    </location>
</feature>
<keyword evidence="4" id="KW-1185">Reference proteome</keyword>
<name>A0A6J8BJG3_MYTCO</name>
<gene>
    <name evidence="3" type="ORF">MCOR_19479</name>
</gene>
<sequence>MSVEEACSVSDIWSINNPTKWQLYKYWIQQSIIPINKEIKDCEESYKRAQERFEEIHQIADIKILKKAKVVACTTTRAARDIEILKRVSSSIVLIEKAAEIPEHHVVACLTSSCQQLIMIGDHQQLRPSYNDYKTAQEHKINISLFERLIGGRVPYTQLQYQHRMRPMISKLLVPHIYNTLQDDQSVNEYEALKEFTAMSSFCRIWSLKTRSTTNCQEVTSTSSKHRSFVTCIDISEFKDIHLLK</sequence>
<evidence type="ECO:0000313" key="3">
    <source>
        <dbReference type="EMBL" id="CAC5383766.1"/>
    </source>
</evidence>
<dbReference type="InterPro" id="IPR027417">
    <property type="entry name" value="P-loop_NTPase"/>
</dbReference>